<dbReference type="PANTHER" id="PTHR13248:SF4">
    <property type="entry name" value="ELONGIN B"/>
    <property type="match status" value="1"/>
</dbReference>
<evidence type="ECO:0000256" key="1">
    <source>
        <dbReference type="SAM" id="MobiDB-lite"/>
    </source>
</evidence>
<dbReference type="AlphaFoldDB" id="A0A813UJK0"/>
<evidence type="ECO:0000313" key="4">
    <source>
        <dbReference type="Proteomes" id="UP000663882"/>
    </source>
</evidence>
<accession>A0A813UJK0</accession>
<dbReference type="Proteomes" id="UP000663882">
    <property type="component" value="Unassembled WGS sequence"/>
</dbReference>
<comment type="caution">
    <text evidence="3">The sequence shown here is derived from an EMBL/GenBank/DDBJ whole genome shotgun (WGS) entry which is preliminary data.</text>
</comment>
<proteinExistence type="predicted"/>
<dbReference type="SUPFAM" id="SSF54236">
    <property type="entry name" value="Ubiquitin-like"/>
    <property type="match status" value="1"/>
</dbReference>
<organism evidence="3 4">
    <name type="scientific">Rotaria sordida</name>
    <dbReference type="NCBI Taxonomy" id="392033"/>
    <lineage>
        <taxon>Eukaryota</taxon>
        <taxon>Metazoa</taxon>
        <taxon>Spiralia</taxon>
        <taxon>Gnathifera</taxon>
        <taxon>Rotifera</taxon>
        <taxon>Eurotatoria</taxon>
        <taxon>Bdelloidea</taxon>
        <taxon>Philodinida</taxon>
        <taxon>Philodinidae</taxon>
        <taxon>Rotaria</taxon>
    </lineage>
</organism>
<sequence>MQPLSSTANTYSDCYLQIRRGKQTIFTDVAETTTLLELKQIIANILKINPEIIRLTYKGQILDIDGKHLHEYGIITKEGRPQTPLQLEFVLQLDDGTYESEEIIPYTAESNTRPDDSQQMGIPIDSK</sequence>
<gene>
    <name evidence="3" type="ORF">RFH988_LOCUS5314</name>
</gene>
<name>A0A813UJK0_9BILA</name>
<dbReference type="InterPro" id="IPR029071">
    <property type="entry name" value="Ubiquitin-like_domsf"/>
</dbReference>
<dbReference type="InterPro" id="IPR000626">
    <property type="entry name" value="Ubiquitin-like_dom"/>
</dbReference>
<feature type="domain" description="Ubiquitin-like" evidence="2">
    <location>
        <begin position="16"/>
        <end position="74"/>
    </location>
</feature>
<dbReference type="PROSITE" id="PS50053">
    <property type="entry name" value="UBIQUITIN_2"/>
    <property type="match status" value="1"/>
</dbReference>
<dbReference type="GO" id="GO:0070449">
    <property type="term" value="C:elongin complex"/>
    <property type="evidence" value="ECO:0007669"/>
    <property type="project" value="InterPro"/>
</dbReference>
<feature type="region of interest" description="Disordered" evidence="1">
    <location>
        <begin position="107"/>
        <end position="127"/>
    </location>
</feature>
<dbReference type="InterPro" id="IPR039049">
    <property type="entry name" value="ELOB"/>
</dbReference>
<dbReference type="PANTHER" id="PTHR13248">
    <property type="entry name" value="TRANSCRIPTION ELONGATION FACTOR B POLYPEPTIDE 2"/>
    <property type="match status" value="1"/>
</dbReference>
<dbReference type="EMBL" id="CAJNOO010000148">
    <property type="protein sequence ID" value="CAF0828578.1"/>
    <property type="molecule type" value="Genomic_DNA"/>
</dbReference>
<reference evidence="3" key="1">
    <citation type="submission" date="2021-02" db="EMBL/GenBank/DDBJ databases">
        <authorList>
            <person name="Nowell W R."/>
        </authorList>
    </citation>
    <scope>NUCLEOTIDE SEQUENCE</scope>
</reference>
<evidence type="ECO:0000259" key="2">
    <source>
        <dbReference type="PROSITE" id="PS50053"/>
    </source>
</evidence>
<protein>
    <recommendedName>
        <fullName evidence="2">Ubiquitin-like domain-containing protein</fullName>
    </recommendedName>
</protein>
<dbReference type="GO" id="GO:0030891">
    <property type="term" value="C:VCB complex"/>
    <property type="evidence" value="ECO:0007669"/>
    <property type="project" value="InterPro"/>
</dbReference>
<dbReference type="Gene3D" id="3.10.20.90">
    <property type="entry name" value="Phosphatidylinositol 3-kinase Catalytic Subunit, Chain A, domain 1"/>
    <property type="match status" value="1"/>
</dbReference>
<evidence type="ECO:0000313" key="3">
    <source>
        <dbReference type="EMBL" id="CAF0828578.1"/>
    </source>
</evidence>
<dbReference type="OrthoDB" id="7537057at2759"/>
<dbReference type="Pfam" id="PF00240">
    <property type="entry name" value="ubiquitin"/>
    <property type="match status" value="1"/>
</dbReference>
<dbReference type="GO" id="GO:0006368">
    <property type="term" value="P:transcription elongation by RNA polymerase II"/>
    <property type="evidence" value="ECO:0007669"/>
    <property type="project" value="InterPro"/>
</dbReference>